<dbReference type="Pfam" id="PF19626">
    <property type="entry name" value="DUF6131"/>
    <property type="match status" value="1"/>
</dbReference>
<protein>
    <submittedName>
        <fullName evidence="2">Membrane protein</fullName>
    </submittedName>
</protein>
<organism evidence="2 3">
    <name type="scientific">Streptomyces avermitilis (strain ATCC 31267 / DSM 46492 / JCM 5070 / NBRC 14893 / NCIMB 12804 / NRRL 8165 / MA-4680)</name>
    <dbReference type="NCBI Taxonomy" id="227882"/>
    <lineage>
        <taxon>Bacteria</taxon>
        <taxon>Bacillati</taxon>
        <taxon>Actinomycetota</taxon>
        <taxon>Actinomycetes</taxon>
        <taxon>Kitasatosporales</taxon>
        <taxon>Streptomycetaceae</taxon>
        <taxon>Streptomyces</taxon>
    </lineage>
</organism>
<dbReference type="eggNOG" id="ENOG5033DZ6">
    <property type="taxonomic scope" value="Bacteria"/>
</dbReference>
<gene>
    <name evidence="2" type="ORF">SAVERM_2357</name>
</gene>
<keyword evidence="1" id="KW-0472">Membrane</keyword>
<keyword evidence="3" id="KW-1185">Reference proteome</keyword>
<keyword evidence="1" id="KW-0812">Transmembrane</keyword>
<dbReference type="AlphaFoldDB" id="Q82KL6"/>
<dbReference type="KEGG" id="sma:SAVERM_2357"/>
<reference evidence="2 3" key="3">
    <citation type="journal article" date="2014" name="J. Ind. Microbiol. Biotechnol.">
        <title>Genome mining of the Streptomyces avermitilis genome and development of genome-minimized hosts for heterologous expression of biosynthetic gene clusters.</title>
        <authorList>
            <person name="Ikeda H."/>
            <person name="Shin-ya K."/>
            <person name="Omura S."/>
        </authorList>
    </citation>
    <scope>NUCLEOTIDE SEQUENCE [LARGE SCALE GENOMIC DNA]</scope>
    <source>
        <strain evidence="3">ATCC 31267 / DSM 46492 / JCM 5070 / NBRC 14893 / NCIMB 12804 / NRRL 8165 / MA-4680</strain>
    </source>
</reference>
<reference evidence="2 3" key="2">
    <citation type="journal article" date="2003" name="Nat. Biotechnol.">
        <title>Complete genome sequence and comparative analysis of the industrial microorganism Streptomyces avermitilis.</title>
        <authorList>
            <person name="Ikeda H."/>
            <person name="Ishikawa J."/>
            <person name="Hanamoto A."/>
            <person name="Shinose M."/>
            <person name="Kikuchi H."/>
            <person name="Shiba T."/>
            <person name="Sakaki Y."/>
            <person name="Hattori M."/>
            <person name="Omura S."/>
        </authorList>
    </citation>
    <scope>NUCLEOTIDE SEQUENCE [LARGE SCALE GENOMIC DNA]</scope>
    <source>
        <strain evidence="3">ATCC 31267 / DSM 46492 / JCM 5070 / NBRC 14893 / NCIMB 12804 / NRRL 8165 / MA-4680</strain>
    </source>
</reference>
<accession>Q82KL6</accession>
<evidence type="ECO:0000256" key="1">
    <source>
        <dbReference type="SAM" id="Phobius"/>
    </source>
</evidence>
<dbReference type="Proteomes" id="UP000000428">
    <property type="component" value="Chromosome"/>
</dbReference>
<dbReference type="EMBL" id="BA000030">
    <property type="protein sequence ID" value="BAC70068.1"/>
    <property type="molecule type" value="Genomic_DNA"/>
</dbReference>
<feature type="transmembrane region" description="Helical" evidence="1">
    <location>
        <begin position="46"/>
        <end position="68"/>
    </location>
</feature>
<proteinExistence type="predicted"/>
<dbReference type="InterPro" id="IPR046134">
    <property type="entry name" value="DUF6131"/>
</dbReference>
<sequence>MLCVALRMRRAHTEKKPTRSEGAMIVLGVILLVIGLLTGISILWTIGVVLVVIGLILWILGAVGHAVGGRRHYW</sequence>
<reference evidence="2 3" key="1">
    <citation type="journal article" date="2001" name="Proc. Natl. Acad. Sci. U.S.A.">
        <title>Genome sequence of an industrial microorganism Streptomyces avermitilis: deducing the ability of producing secondary metabolites.</title>
        <authorList>
            <person name="Omura S."/>
            <person name="Ikeda H."/>
            <person name="Ishikawa J."/>
            <person name="Hanamoto A."/>
            <person name="Takahashi C."/>
            <person name="Shinose M."/>
            <person name="Takahashi Y."/>
            <person name="Horikawa H."/>
            <person name="Nakazawa H."/>
            <person name="Osonoe T."/>
            <person name="Kikuchi H."/>
            <person name="Shiba T."/>
            <person name="Sakaki Y."/>
            <person name="Hattori M."/>
        </authorList>
    </citation>
    <scope>NUCLEOTIDE SEQUENCE [LARGE SCALE GENOMIC DNA]</scope>
    <source>
        <strain evidence="3">ATCC 31267 / DSM 46492 / JCM 5070 / NBRC 14893 / NCIMB 12804 / NRRL 8165 / MA-4680</strain>
    </source>
</reference>
<feature type="transmembrane region" description="Helical" evidence="1">
    <location>
        <begin position="21"/>
        <end position="40"/>
    </location>
</feature>
<dbReference type="HOGENOM" id="CLU_196126_0_0_11"/>
<evidence type="ECO:0000313" key="2">
    <source>
        <dbReference type="EMBL" id="BAC70068.1"/>
    </source>
</evidence>
<keyword evidence="1" id="KW-1133">Transmembrane helix</keyword>
<name>Q82KL6_STRAW</name>
<evidence type="ECO:0000313" key="3">
    <source>
        <dbReference type="Proteomes" id="UP000000428"/>
    </source>
</evidence>